<reference evidence="2" key="1">
    <citation type="submission" date="2022-12" db="EMBL/GenBank/DDBJ databases">
        <title>Bacterial isolates from different developmental stages of Nematostella vectensis.</title>
        <authorList>
            <person name="Fraune S."/>
        </authorList>
    </citation>
    <scope>NUCLEOTIDE SEQUENCE</scope>
    <source>
        <strain evidence="2">G21632-S1</strain>
    </source>
</reference>
<dbReference type="Pfam" id="PF08379">
    <property type="entry name" value="Bact_transglu_N"/>
    <property type="match status" value="1"/>
</dbReference>
<dbReference type="Gene3D" id="3.10.620.30">
    <property type="match status" value="1"/>
</dbReference>
<gene>
    <name evidence="2" type="ORF">O4G74_07475</name>
</gene>
<feature type="domain" description="Transglutaminase-like" evidence="1">
    <location>
        <begin position="159"/>
        <end position="223"/>
    </location>
</feature>
<proteinExistence type="predicted"/>
<dbReference type="Pfam" id="PF01841">
    <property type="entry name" value="Transglut_core"/>
    <property type="match status" value="1"/>
</dbReference>
<dbReference type="InterPro" id="IPR002931">
    <property type="entry name" value="Transglutaminase-like"/>
</dbReference>
<accession>A0ABT4LUM7</accession>
<evidence type="ECO:0000313" key="2">
    <source>
        <dbReference type="EMBL" id="MCZ4297893.1"/>
    </source>
</evidence>
<dbReference type="InterPro" id="IPR013589">
    <property type="entry name" value="Bac_transglu_N"/>
</dbReference>
<evidence type="ECO:0000259" key="1">
    <source>
        <dbReference type="SMART" id="SM00460"/>
    </source>
</evidence>
<organism evidence="2 3">
    <name type="scientific">Henriciella marina</name>
    <dbReference type="NCBI Taxonomy" id="453851"/>
    <lineage>
        <taxon>Bacteria</taxon>
        <taxon>Pseudomonadati</taxon>
        <taxon>Pseudomonadota</taxon>
        <taxon>Alphaproteobacteria</taxon>
        <taxon>Hyphomonadales</taxon>
        <taxon>Hyphomonadaceae</taxon>
        <taxon>Henriciella</taxon>
    </lineage>
</organism>
<dbReference type="Proteomes" id="UP001083770">
    <property type="component" value="Unassembled WGS sequence"/>
</dbReference>
<dbReference type="InterPro" id="IPR038765">
    <property type="entry name" value="Papain-like_cys_pep_sf"/>
</dbReference>
<keyword evidence="3" id="KW-1185">Reference proteome</keyword>
<sequence>MRLKIAHLTHYQFAEPAIYGLQQIRLVPKTRRGQSVEDWNVTFEGGFEQVHFIDQFNNHTLLIGLEEGTRELAIRAEGTVLTQDQNGIVGQHGGWTPLWLYRRKTDLTRPGSAIQAICDRVGTGFEDDVARLHALMGVIADTVIYEAGATGVATTAEEAAASGRGVCQDHTQIFVTCARYLGFPARYVSGYLMMDDRVQQNASHAWAEAYAEGLGWVGFDVSNAISPDARYVAVATGLDYHDAAPVSGLSFGSARQGLEVSVQVQQQQQQQQ</sequence>
<comment type="caution">
    <text evidence="2">The sequence shown here is derived from an EMBL/GenBank/DDBJ whole genome shotgun (WGS) entry which is preliminary data.</text>
</comment>
<dbReference type="SMART" id="SM00460">
    <property type="entry name" value="TGc"/>
    <property type="match status" value="1"/>
</dbReference>
<dbReference type="PANTHER" id="PTHR33490">
    <property type="entry name" value="BLR5614 PROTEIN-RELATED"/>
    <property type="match status" value="1"/>
</dbReference>
<dbReference type="RefSeq" id="WP_269402013.1">
    <property type="nucleotide sequence ID" value="NZ_JAPWGW010000002.1"/>
</dbReference>
<dbReference type="PANTHER" id="PTHR33490:SF6">
    <property type="entry name" value="SLL1049 PROTEIN"/>
    <property type="match status" value="1"/>
</dbReference>
<name>A0ABT4LUM7_9PROT</name>
<dbReference type="SUPFAM" id="SSF54001">
    <property type="entry name" value="Cysteine proteinases"/>
    <property type="match status" value="1"/>
</dbReference>
<dbReference type="EMBL" id="JAPWGW010000002">
    <property type="protein sequence ID" value="MCZ4297893.1"/>
    <property type="molecule type" value="Genomic_DNA"/>
</dbReference>
<protein>
    <submittedName>
        <fullName evidence="2">Transglutaminase family protein</fullName>
    </submittedName>
</protein>
<evidence type="ECO:0000313" key="3">
    <source>
        <dbReference type="Proteomes" id="UP001083770"/>
    </source>
</evidence>